<evidence type="ECO:0000256" key="2">
    <source>
        <dbReference type="ARBA" id="ARBA00023125"/>
    </source>
</evidence>
<gene>
    <name evidence="5" type="ORF">SAMN02745753_00705</name>
</gene>
<dbReference type="InterPro" id="IPR020449">
    <property type="entry name" value="Tscrpt_reg_AraC-type_HTH"/>
</dbReference>
<dbReference type="GO" id="GO:0043565">
    <property type="term" value="F:sequence-specific DNA binding"/>
    <property type="evidence" value="ECO:0007669"/>
    <property type="project" value="InterPro"/>
</dbReference>
<dbReference type="SUPFAM" id="SSF46689">
    <property type="entry name" value="Homeodomain-like"/>
    <property type="match status" value="1"/>
</dbReference>
<dbReference type="STRING" id="1122206.SAMN02745753_00705"/>
<dbReference type="GO" id="GO:0003700">
    <property type="term" value="F:DNA-binding transcription factor activity"/>
    <property type="evidence" value="ECO:0007669"/>
    <property type="project" value="InterPro"/>
</dbReference>
<dbReference type="AlphaFoldDB" id="A0A1M4VP10"/>
<dbReference type="PROSITE" id="PS01124">
    <property type="entry name" value="HTH_ARAC_FAMILY_2"/>
    <property type="match status" value="1"/>
</dbReference>
<dbReference type="InterPro" id="IPR009057">
    <property type="entry name" value="Homeodomain-like_sf"/>
</dbReference>
<keyword evidence="6" id="KW-1185">Reference proteome</keyword>
<evidence type="ECO:0000313" key="5">
    <source>
        <dbReference type="EMBL" id="SHE70580.1"/>
    </source>
</evidence>
<reference evidence="6" key="1">
    <citation type="submission" date="2016-11" db="EMBL/GenBank/DDBJ databases">
        <authorList>
            <person name="Varghese N."/>
            <person name="Submissions S."/>
        </authorList>
    </citation>
    <scope>NUCLEOTIDE SEQUENCE [LARGE SCALE GENOMIC DNA]</scope>
    <source>
        <strain evidence="6">DSM 16579</strain>
    </source>
</reference>
<keyword evidence="1" id="KW-0805">Transcription regulation</keyword>
<feature type="domain" description="HTH araC/xylS-type" evidence="4">
    <location>
        <begin position="211"/>
        <end position="310"/>
    </location>
</feature>
<sequence>MSFSGQVRVSTRDIDLMSRRHYWEEAVNQYVIHIDCPIASDSPLEAELRHSHGDIISVNHIEANRHSVQRSRIDIDEDGRDGFFICLMTKGNGYSYQGMDCASHMPGDMVIYDTAKPYGHGFPNNMGMYVLDVPRSIAERELGVVDNLIKIDRNLQCGTSSTSAIFKLLESSIDSHHTFQLKAEEVIHHIQVLSGLHGAKFNQKNRNLLFFKCKAFIEQHLTSADLNAEMISSHLFVSCRQIARAFEAHGMTMSRYVWQSRLNKSREDILNLDNLSITDIAYKWGFSHSSHFSRAYKQYFNESPQATRKQKRQNLV</sequence>
<keyword evidence="3" id="KW-0804">Transcription</keyword>
<keyword evidence="2" id="KW-0238">DNA-binding</keyword>
<dbReference type="EMBL" id="FQVF01000003">
    <property type="protein sequence ID" value="SHE70580.1"/>
    <property type="molecule type" value="Genomic_DNA"/>
</dbReference>
<evidence type="ECO:0000256" key="1">
    <source>
        <dbReference type="ARBA" id="ARBA00023015"/>
    </source>
</evidence>
<protein>
    <submittedName>
        <fullName evidence="5">AraC-binding-like domain-containing protein</fullName>
    </submittedName>
</protein>
<proteinExistence type="predicted"/>
<dbReference type="PANTHER" id="PTHR43280">
    <property type="entry name" value="ARAC-FAMILY TRANSCRIPTIONAL REGULATOR"/>
    <property type="match status" value="1"/>
</dbReference>
<dbReference type="Pfam" id="PF12833">
    <property type="entry name" value="HTH_18"/>
    <property type="match status" value="1"/>
</dbReference>
<name>A0A1M4VP10_9GAMM</name>
<dbReference type="InterPro" id="IPR018062">
    <property type="entry name" value="HTH_AraC-typ_CS"/>
</dbReference>
<dbReference type="OrthoDB" id="9816461at2"/>
<evidence type="ECO:0000259" key="4">
    <source>
        <dbReference type="PROSITE" id="PS01124"/>
    </source>
</evidence>
<accession>A0A1M4VP10</accession>
<dbReference type="Proteomes" id="UP000184517">
    <property type="component" value="Unassembled WGS sequence"/>
</dbReference>
<organism evidence="5 6">
    <name type="scientific">Marinomonas polaris DSM 16579</name>
    <dbReference type="NCBI Taxonomy" id="1122206"/>
    <lineage>
        <taxon>Bacteria</taxon>
        <taxon>Pseudomonadati</taxon>
        <taxon>Pseudomonadota</taxon>
        <taxon>Gammaproteobacteria</taxon>
        <taxon>Oceanospirillales</taxon>
        <taxon>Oceanospirillaceae</taxon>
        <taxon>Marinomonas</taxon>
    </lineage>
</organism>
<dbReference type="PROSITE" id="PS00041">
    <property type="entry name" value="HTH_ARAC_FAMILY_1"/>
    <property type="match status" value="1"/>
</dbReference>
<evidence type="ECO:0000313" key="6">
    <source>
        <dbReference type="Proteomes" id="UP000184517"/>
    </source>
</evidence>
<evidence type="ECO:0000256" key="3">
    <source>
        <dbReference type="ARBA" id="ARBA00023163"/>
    </source>
</evidence>
<dbReference type="Gene3D" id="1.10.10.60">
    <property type="entry name" value="Homeodomain-like"/>
    <property type="match status" value="1"/>
</dbReference>
<dbReference type="SMART" id="SM00342">
    <property type="entry name" value="HTH_ARAC"/>
    <property type="match status" value="1"/>
</dbReference>
<dbReference type="PANTHER" id="PTHR43280:SF2">
    <property type="entry name" value="HTH-TYPE TRANSCRIPTIONAL REGULATOR EXSA"/>
    <property type="match status" value="1"/>
</dbReference>
<dbReference type="RefSeq" id="WP_072838337.1">
    <property type="nucleotide sequence ID" value="NZ_FQVF01000003.1"/>
</dbReference>
<dbReference type="InterPro" id="IPR018060">
    <property type="entry name" value="HTH_AraC"/>
</dbReference>
<dbReference type="PRINTS" id="PR00032">
    <property type="entry name" value="HTHARAC"/>
</dbReference>